<keyword evidence="1" id="KW-0472">Membrane</keyword>
<evidence type="ECO:0000313" key="2">
    <source>
        <dbReference type="EMBL" id="SDC05808.1"/>
    </source>
</evidence>
<sequence length="60" mass="6627">MIKVIAMSALFATVLLCAYKVSVWLGIALSIVWTISIVVALWFESQGGKVNAYEQHDQGR</sequence>
<accession>A0A1G6IH55</accession>
<evidence type="ECO:0000256" key="1">
    <source>
        <dbReference type="SAM" id="Phobius"/>
    </source>
</evidence>
<organism evidence="2 3">
    <name type="scientific">Shouchella lonarensis</name>
    <dbReference type="NCBI Taxonomy" id="1464122"/>
    <lineage>
        <taxon>Bacteria</taxon>
        <taxon>Bacillati</taxon>
        <taxon>Bacillota</taxon>
        <taxon>Bacilli</taxon>
        <taxon>Bacillales</taxon>
        <taxon>Bacillaceae</taxon>
        <taxon>Shouchella</taxon>
    </lineage>
</organism>
<reference evidence="3" key="1">
    <citation type="submission" date="2016-09" db="EMBL/GenBank/DDBJ databases">
        <authorList>
            <person name="Varghese N."/>
            <person name="Submissions S."/>
        </authorList>
    </citation>
    <scope>NUCLEOTIDE SEQUENCE [LARGE SCALE GENOMIC DNA]</scope>
    <source>
        <strain evidence="3">25nlg</strain>
    </source>
</reference>
<gene>
    <name evidence="2" type="ORF">SAMN05421737_10563</name>
</gene>
<protein>
    <submittedName>
        <fullName evidence="2">Uncharacterized protein</fullName>
    </submittedName>
</protein>
<proteinExistence type="predicted"/>
<name>A0A1G6IH55_9BACI</name>
<feature type="transmembrane region" description="Helical" evidence="1">
    <location>
        <begin position="27"/>
        <end position="43"/>
    </location>
</feature>
<dbReference type="AlphaFoldDB" id="A0A1G6IH55"/>
<evidence type="ECO:0000313" key="3">
    <source>
        <dbReference type="Proteomes" id="UP000242662"/>
    </source>
</evidence>
<keyword evidence="3" id="KW-1185">Reference proteome</keyword>
<dbReference type="EMBL" id="FMYM01000005">
    <property type="protein sequence ID" value="SDC05808.1"/>
    <property type="molecule type" value="Genomic_DNA"/>
</dbReference>
<keyword evidence="1" id="KW-1133">Transmembrane helix</keyword>
<keyword evidence="1" id="KW-0812">Transmembrane</keyword>
<dbReference type="RefSeq" id="WP_090775427.1">
    <property type="nucleotide sequence ID" value="NZ_FMYM01000005.1"/>
</dbReference>
<dbReference type="Proteomes" id="UP000242662">
    <property type="component" value="Unassembled WGS sequence"/>
</dbReference>